<dbReference type="InterPro" id="IPR000477">
    <property type="entry name" value="RT_dom"/>
</dbReference>
<dbReference type="PANTHER" id="PTHR36688">
    <property type="entry name" value="ENDO/EXONUCLEASE/PHOSPHATASE DOMAIN-CONTAINING PROTEIN"/>
    <property type="match status" value="1"/>
</dbReference>
<evidence type="ECO:0000259" key="1">
    <source>
        <dbReference type="PROSITE" id="PS50878"/>
    </source>
</evidence>
<dbReference type="InterPro" id="IPR043502">
    <property type="entry name" value="DNA/RNA_pol_sf"/>
</dbReference>
<dbReference type="InterPro" id="IPR052560">
    <property type="entry name" value="RdDP_mobile_element"/>
</dbReference>
<protein>
    <recommendedName>
        <fullName evidence="1">Reverse transcriptase domain-containing protein</fullName>
    </recommendedName>
</protein>
<name>A0ABQ8SJZ9_PERAM</name>
<dbReference type="EMBL" id="JAJSOF020000027">
    <property type="protein sequence ID" value="KAJ4434075.1"/>
    <property type="molecule type" value="Genomic_DNA"/>
</dbReference>
<proteinExistence type="predicted"/>
<dbReference type="PROSITE" id="PS50878">
    <property type="entry name" value="RT_POL"/>
    <property type="match status" value="1"/>
</dbReference>
<feature type="domain" description="Reverse transcriptase" evidence="1">
    <location>
        <begin position="1"/>
        <end position="168"/>
    </location>
</feature>
<gene>
    <name evidence="2" type="ORF">ANN_16394</name>
</gene>
<dbReference type="PANTHER" id="PTHR36688:SF1">
    <property type="entry name" value="ENDONUCLEASE_EXONUCLEASE_PHOSPHATASE DOMAIN-CONTAINING PROTEIN"/>
    <property type="match status" value="1"/>
</dbReference>
<accession>A0ABQ8SJZ9</accession>
<dbReference type="Pfam" id="PF00078">
    <property type="entry name" value="RVT_1"/>
    <property type="match status" value="1"/>
</dbReference>
<organism evidence="2 3">
    <name type="scientific">Periplaneta americana</name>
    <name type="common">American cockroach</name>
    <name type="synonym">Blatta americana</name>
    <dbReference type="NCBI Taxonomy" id="6978"/>
    <lineage>
        <taxon>Eukaryota</taxon>
        <taxon>Metazoa</taxon>
        <taxon>Ecdysozoa</taxon>
        <taxon>Arthropoda</taxon>
        <taxon>Hexapoda</taxon>
        <taxon>Insecta</taxon>
        <taxon>Pterygota</taxon>
        <taxon>Neoptera</taxon>
        <taxon>Polyneoptera</taxon>
        <taxon>Dictyoptera</taxon>
        <taxon>Blattodea</taxon>
        <taxon>Blattoidea</taxon>
        <taxon>Blattidae</taxon>
        <taxon>Blattinae</taxon>
        <taxon>Periplaneta</taxon>
    </lineage>
</organism>
<evidence type="ECO:0000313" key="2">
    <source>
        <dbReference type="EMBL" id="KAJ4434075.1"/>
    </source>
</evidence>
<sequence length="168" mass="19377">MIIHRLNWFLESNHIIHPAQAGFCCHRSTDQQVVIFTQHIKDNMDKGLITTVMYVDFKKAYDSIWKTNLLLKLSKSGVRGKMLQWIRNFLDQRYCQVRFGDTTSRFKQLQTGLPQGAVTSCSFFNLYINDLVSLLTKNTNVHALLYADDLVLWTAAPKSRAKSAIEYS</sequence>
<reference evidence="2 3" key="1">
    <citation type="journal article" date="2022" name="Allergy">
        <title>Genome assembly and annotation of Periplaneta americana reveal a comprehensive cockroach allergen profile.</title>
        <authorList>
            <person name="Wang L."/>
            <person name="Xiong Q."/>
            <person name="Saelim N."/>
            <person name="Wang L."/>
            <person name="Nong W."/>
            <person name="Wan A.T."/>
            <person name="Shi M."/>
            <person name="Liu X."/>
            <person name="Cao Q."/>
            <person name="Hui J.H.L."/>
            <person name="Sookrung N."/>
            <person name="Leung T.F."/>
            <person name="Tungtrongchitr A."/>
            <person name="Tsui S.K.W."/>
        </authorList>
    </citation>
    <scope>NUCLEOTIDE SEQUENCE [LARGE SCALE GENOMIC DNA]</scope>
    <source>
        <strain evidence="2">PWHHKU_190912</strain>
    </source>
</reference>
<dbReference type="SUPFAM" id="SSF56672">
    <property type="entry name" value="DNA/RNA polymerases"/>
    <property type="match status" value="1"/>
</dbReference>
<evidence type="ECO:0000313" key="3">
    <source>
        <dbReference type="Proteomes" id="UP001148838"/>
    </source>
</evidence>
<keyword evidence="3" id="KW-1185">Reference proteome</keyword>
<dbReference type="Proteomes" id="UP001148838">
    <property type="component" value="Unassembled WGS sequence"/>
</dbReference>
<comment type="caution">
    <text evidence="2">The sequence shown here is derived from an EMBL/GenBank/DDBJ whole genome shotgun (WGS) entry which is preliminary data.</text>
</comment>